<accession>A0A838CWJ6</accession>
<keyword evidence="3" id="KW-1185">Reference proteome</keyword>
<feature type="transmembrane region" description="Helical" evidence="1">
    <location>
        <begin position="20"/>
        <end position="38"/>
    </location>
</feature>
<dbReference type="PANTHER" id="PTHR37305">
    <property type="entry name" value="INTEGRAL MEMBRANE PROTEIN-RELATED"/>
    <property type="match status" value="1"/>
</dbReference>
<feature type="transmembrane region" description="Helical" evidence="1">
    <location>
        <begin position="232"/>
        <end position="253"/>
    </location>
</feature>
<dbReference type="Pfam" id="PF12730">
    <property type="entry name" value="ABC2_membrane_4"/>
    <property type="match status" value="1"/>
</dbReference>
<dbReference type="PANTHER" id="PTHR37305:SF1">
    <property type="entry name" value="MEMBRANE PROTEIN"/>
    <property type="match status" value="1"/>
</dbReference>
<keyword evidence="1" id="KW-0812">Transmembrane</keyword>
<dbReference type="AlphaFoldDB" id="A0A838CWJ6"/>
<organism evidence="2 3">
    <name type="scientific">Halobacillus locisalis</name>
    <dbReference type="NCBI Taxonomy" id="220753"/>
    <lineage>
        <taxon>Bacteria</taxon>
        <taxon>Bacillati</taxon>
        <taxon>Bacillota</taxon>
        <taxon>Bacilli</taxon>
        <taxon>Bacillales</taxon>
        <taxon>Bacillaceae</taxon>
        <taxon>Halobacillus</taxon>
    </lineage>
</organism>
<dbReference type="Proteomes" id="UP000571017">
    <property type="component" value="Unassembled WGS sequence"/>
</dbReference>
<feature type="transmembrane region" description="Helical" evidence="1">
    <location>
        <begin position="99"/>
        <end position="128"/>
    </location>
</feature>
<evidence type="ECO:0000256" key="1">
    <source>
        <dbReference type="SAM" id="Phobius"/>
    </source>
</evidence>
<feature type="transmembrane region" description="Helical" evidence="1">
    <location>
        <begin position="58"/>
        <end position="78"/>
    </location>
</feature>
<protein>
    <submittedName>
        <fullName evidence="2">ABC transporter permease</fullName>
    </submittedName>
</protein>
<dbReference type="EMBL" id="JACEFG010000003">
    <property type="protein sequence ID" value="MBA2175986.1"/>
    <property type="molecule type" value="Genomic_DNA"/>
</dbReference>
<keyword evidence="1" id="KW-0472">Membrane</keyword>
<evidence type="ECO:0000313" key="3">
    <source>
        <dbReference type="Proteomes" id="UP000571017"/>
    </source>
</evidence>
<name>A0A838CWJ6_9BACI</name>
<feature type="transmembrane region" description="Helical" evidence="1">
    <location>
        <begin position="148"/>
        <end position="167"/>
    </location>
</feature>
<comment type="caution">
    <text evidence="2">The sequence shown here is derived from an EMBL/GenBank/DDBJ whole genome shotgun (WGS) entry which is preliminary data.</text>
</comment>
<reference evidence="2 3" key="1">
    <citation type="journal article" date="2004" name="Extremophiles">
        <title>Halobacillus locisalis sp. nov., a halophilic bacterium isolated from a marine solar saltern of the Yellow Sea in Korea.</title>
        <authorList>
            <person name="Yoon J.H."/>
            <person name="Kang K.H."/>
            <person name="Oh T.K."/>
            <person name="Park Y.H."/>
        </authorList>
    </citation>
    <scope>NUCLEOTIDE SEQUENCE [LARGE SCALE GENOMIC DNA]</scope>
    <source>
        <strain evidence="2 3">KCTC 3788</strain>
    </source>
</reference>
<sequence>MNSLIYNELIKTWYRNGVKWFLTVLIGLYIIVAISLRFFLNENSIPTAGSFLLTSQTFINGTILLFYGVIITTSSITSEFHKGTIKQLAIRPIPRFKVLASKLISGFISLISLMVVFNVIIYLVSVLLFDASNASESLLVTTLTSCLYQIPVYVFYLALSVIIGTLFKSTTIAVVLFFVIDTAGGMITGLFSMLEWNASYFIYPNLMLEVYSDNTLISSQTMQGMIAGSGEGLLFSLTIILIYSLALGSIGFYRFQKQDIA</sequence>
<gene>
    <name evidence="2" type="ORF">H0266_13905</name>
</gene>
<proteinExistence type="predicted"/>
<evidence type="ECO:0000313" key="2">
    <source>
        <dbReference type="EMBL" id="MBA2175986.1"/>
    </source>
</evidence>
<keyword evidence="1" id="KW-1133">Transmembrane helix</keyword>
<feature type="transmembrane region" description="Helical" evidence="1">
    <location>
        <begin position="174"/>
        <end position="194"/>
    </location>
</feature>
<dbReference type="RefSeq" id="WP_181473034.1">
    <property type="nucleotide sequence ID" value="NZ_JACEFG010000003.1"/>
</dbReference>